<reference evidence="2" key="1">
    <citation type="submission" date="2022-10" db="EMBL/GenBank/DDBJ databases">
        <title>Genome sequence of Actinomyces israelii ATCC 10048.</title>
        <authorList>
            <person name="Watt R.M."/>
            <person name="Tong W.M."/>
        </authorList>
    </citation>
    <scope>NUCLEOTIDE SEQUENCE</scope>
    <source>
        <strain evidence="2">ATCC 10048</strain>
    </source>
</reference>
<evidence type="ECO:0000313" key="2">
    <source>
        <dbReference type="EMBL" id="MCZ0859089.1"/>
    </source>
</evidence>
<proteinExistence type="predicted"/>
<feature type="region of interest" description="Disordered" evidence="1">
    <location>
        <begin position="383"/>
        <end position="425"/>
    </location>
</feature>
<dbReference type="RefSeq" id="WP_268918381.1">
    <property type="nucleotide sequence ID" value="NZ_JAPTMY010000038.1"/>
</dbReference>
<comment type="caution">
    <text evidence="2">The sequence shown here is derived from an EMBL/GenBank/DDBJ whole genome shotgun (WGS) entry which is preliminary data.</text>
</comment>
<sequence>MYSEESGSTLPVVVPVWVGDYLEDGLRLLDEEVPGWPLMRLPTDRVCWQGEGRTGLAGPPRGVLPMPTWFMVPDDLPCPRYFYPLPERRAWGRRINWISKDVRGFRGRATAVVDGIAVDVQEAWGRRAWVCDREEAAAGGGGAGRPRLACAVDVSELDGVVMSRVPLTLFNNNAERQGRSWKEPGFPGARLEVGAAQTGAAERAGAEGGAWEPGGAAGGMDDAGGPVTVLAPPRGPRRPSPSGPVPAAAEGAHARAQEYLARWLADHGGSRLEITLAGLGTLLQAEVRVAIDGRQRFVALHGATAGAVERLREARAEPGRGAWTSARLRMDAADGVLHADYDWLARPRFQHPGVAPVEYANELRLFPRDSDNVPTWMAVGASGYEDVTPHPPAESPEPPSPPAGPVAAAGRPGPEGRLPGSAAPLVDPGRMLRKIAGRSVTDLTWWPTGMVVDPAFGLRAGGDGLGLHAGDFCADTGYQAVPRPDGRWVRVAPLSAPCPEGFSRSRDLDAWEDPGPVTAGTRLETTGVVNGERVEVVGVVDGTAWVRETSSGRPAPVPVTDLRAVRVGVRCFTCAPEGDGHAGAHLDLGGRCAVVAFLPDATGPGPRTLLLDWPDGWTGPLMAGTFEWVDGLLWQSYLAPKVPPRIRQETLIGFAPFTARCPNGFAPDRPNGYGLPGRWAGVLRKEEVVSTDRLVVRARAFWRGAPAAVRAVVGTAARLSMRAPGGMTVQAWAPVWELEDVAMRLTPIRHDPGQPWSFLKALGLDPDLPAGRSVQASLPVGTWVEPSEGLVVPGMAGDEA</sequence>
<evidence type="ECO:0000256" key="1">
    <source>
        <dbReference type="SAM" id="MobiDB-lite"/>
    </source>
</evidence>
<feature type="region of interest" description="Disordered" evidence="1">
    <location>
        <begin position="199"/>
        <end position="251"/>
    </location>
</feature>
<feature type="compositionally biased region" description="Low complexity" evidence="1">
    <location>
        <begin position="405"/>
        <end position="421"/>
    </location>
</feature>
<dbReference type="SUPFAM" id="SSF160424">
    <property type="entry name" value="BH3703-like"/>
    <property type="match status" value="1"/>
</dbReference>
<evidence type="ECO:0008006" key="4">
    <source>
        <dbReference type="Google" id="ProtNLM"/>
    </source>
</evidence>
<protein>
    <recommendedName>
        <fullName evidence="4">Phage tail protein</fullName>
    </recommendedName>
</protein>
<accession>A0ABT4IBG8</accession>
<dbReference type="EMBL" id="JAPTMY010000038">
    <property type="protein sequence ID" value="MCZ0859089.1"/>
    <property type="molecule type" value="Genomic_DNA"/>
</dbReference>
<name>A0ABT4IBG8_9ACTO</name>
<evidence type="ECO:0000313" key="3">
    <source>
        <dbReference type="Proteomes" id="UP001072034"/>
    </source>
</evidence>
<organism evidence="2 3">
    <name type="scientific">Actinomyces israelii</name>
    <dbReference type="NCBI Taxonomy" id="1659"/>
    <lineage>
        <taxon>Bacteria</taxon>
        <taxon>Bacillati</taxon>
        <taxon>Actinomycetota</taxon>
        <taxon>Actinomycetes</taxon>
        <taxon>Actinomycetales</taxon>
        <taxon>Actinomycetaceae</taxon>
        <taxon>Actinomyces</taxon>
    </lineage>
</organism>
<feature type="compositionally biased region" description="Pro residues" evidence="1">
    <location>
        <begin position="389"/>
        <end position="404"/>
    </location>
</feature>
<keyword evidence="3" id="KW-1185">Reference proteome</keyword>
<dbReference type="Proteomes" id="UP001072034">
    <property type="component" value="Unassembled WGS sequence"/>
</dbReference>
<dbReference type="InterPro" id="IPR036170">
    <property type="entry name" value="YezG-like_sf"/>
</dbReference>
<feature type="compositionally biased region" description="Gly residues" evidence="1">
    <location>
        <begin position="206"/>
        <end position="222"/>
    </location>
</feature>
<gene>
    <name evidence="2" type="ORF">OHJ16_13675</name>
</gene>